<evidence type="ECO:0000256" key="9">
    <source>
        <dbReference type="RuleBase" id="RU003796"/>
    </source>
</evidence>
<dbReference type="GO" id="GO:0000981">
    <property type="term" value="F:DNA-binding transcription factor activity, RNA polymerase II-specific"/>
    <property type="evidence" value="ECO:0007669"/>
    <property type="project" value="TreeGrafter"/>
</dbReference>
<keyword evidence="4" id="KW-0862">Zinc</keyword>
<dbReference type="PANTHER" id="PTHR12081">
    <property type="entry name" value="TRANSCRIPTION FACTOR E2F"/>
    <property type="match status" value="1"/>
</dbReference>
<dbReference type="GeneID" id="108872455"/>
<keyword evidence="3 8" id="KW-0863">Zinc-finger</keyword>
<dbReference type="Gene3D" id="6.10.250.540">
    <property type="match status" value="1"/>
</dbReference>
<dbReference type="GO" id="GO:0000978">
    <property type="term" value="F:RNA polymerase II cis-regulatory region sequence-specific DNA binding"/>
    <property type="evidence" value="ECO:0007669"/>
    <property type="project" value="InterPro"/>
</dbReference>
<dbReference type="SMART" id="SM00980">
    <property type="entry name" value="THAP"/>
    <property type="match status" value="1"/>
</dbReference>
<organism evidence="12 14">
    <name type="scientific">Lates calcarifer</name>
    <name type="common">Barramundi</name>
    <name type="synonym">Holocentrus calcarifer</name>
    <dbReference type="NCBI Taxonomy" id="8187"/>
    <lineage>
        <taxon>Eukaryota</taxon>
        <taxon>Metazoa</taxon>
        <taxon>Chordata</taxon>
        <taxon>Craniata</taxon>
        <taxon>Vertebrata</taxon>
        <taxon>Euteleostomi</taxon>
        <taxon>Actinopterygii</taxon>
        <taxon>Neopterygii</taxon>
        <taxon>Teleostei</taxon>
        <taxon>Neoteleostei</taxon>
        <taxon>Acanthomorphata</taxon>
        <taxon>Carangaria</taxon>
        <taxon>Carangaria incertae sedis</taxon>
        <taxon>Centropomidae</taxon>
        <taxon>Lates</taxon>
    </lineage>
</organism>
<evidence type="ECO:0000256" key="10">
    <source>
        <dbReference type="SAM" id="MobiDB-lite"/>
    </source>
</evidence>
<proteinExistence type="inferred from homology"/>
<evidence type="ECO:0000256" key="3">
    <source>
        <dbReference type="ARBA" id="ARBA00022771"/>
    </source>
</evidence>
<feature type="region of interest" description="Disordered" evidence="10">
    <location>
        <begin position="31"/>
        <end position="51"/>
    </location>
</feature>
<dbReference type="InterPro" id="IPR036388">
    <property type="entry name" value="WH-like_DNA-bd_sf"/>
</dbReference>
<dbReference type="GO" id="GO:0008270">
    <property type="term" value="F:zinc ion binding"/>
    <property type="evidence" value="ECO:0007669"/>
    <property type="project" value="UniProtKB-KW"/>
</dbReference>
<dbReference type="Pfam" id="PF02319">
    <property type="entry name" value="WHD_E2F_TDP"/>
    <property type="match status" value="1"/>
</dbReference>
<dbReference type="Pfam" id="PF05485">
    <property type="entry name" value="THAP"/>
    <property type="match status" value="1"/>
</dbReference>
<dbReference type="SMART" id="SM01372">
    <property type="entry name" value="E2F_TDP"/>
    <property type="match status" value="1"/>
</dbReference>
<dbReference type="Pfam" id="PF16421">
    <property type="entry name" value="E2F_CC-MB"/>
    <property type="match status" value="1"/>
</dbReference>
<dbReference type="Proteomes" id="UP000694890">
    <property type="component" value="Linkage group LG7_1"/>
</dbReference>
<dbReference type="InterPro" id="IPR003316">
    <property type="entry name" value="E2F_WHTH_DNA-bd_dom"/>
</dbReference>
<dbReference type="SUPFAM" id="SSF57716">
    <property type="entry name" value="Glucocorticoid receptor-like (DNA-binding domain)"/>
    <property type="match status" value="1"/>
</dbReference>
<dbReference type="InterPro" id="IPR032198">
    <property type="entry name" value="E2F_CC-MB"/>
</dbReference>
<dbReference type="GO" id="GO:0046983">
    <property type="term" value="F:protein dimerization activity"/>
    <property type="evidence" value="ECO:0007669"/>
    <property type="project" value="InterPro"/>
</dbReference>
<feature type="compositionally biased region" description="Basic and acidic residues" evidence="10">
    <location>
        <begin position="34"/>
        <end position="51"/>
    </location>
</feature>
<name>A0AAJ8B9I0_LATCA</name>
<feature type="region of interest" description="Disordered" evidence="10">
    <location>
        <begin position="107"/>
        <end position="162"/>
    </location>
</feature>
<protein>
    <submittedName>
        <fullName evidence="13 14">Transcription factor E2F1 isoform X1</fullName>
    </submittedName>
</protein>
<evidence type="ECO:0000256" key="7">
    <source>
        <dbReference type="ARBA" id="ARBA00023163"/>
    </source>
</evidence>
<keyword evidence="7 9" id="KW-0804">Transcription</keyword>
<accession>A0AAJ8B9I0</accession>
<dbReference type="InterPro" id="IPR036390">
    <property type="entry name" value="WH_DNA-bd_sf"/>
</dbReference>
<dbReference type="PANTHER" id="PTHR12081:SF19">
    <property type="entry name" value="TRANSCRIPTION FACTOR E2F6"/>
    <property type="match status" value="1"/>
</dbReference>
<evidence type="ECO:0000256" key="4">
    <source>
        <dbReference type="ARBA" id="ARBA00022833"/>
    </source>
</evidence>
<dbReference type="SUPFAM" id="SSF46785">
    <property type="entry name" value="Winged helix' DNA-binding domain"/>
    <property type="match status" value="1"/>
</dbReference>
<evidence type="ECO:0000259" key="11">
    <source>
        <dbReference type="PROSITE" id="PS50950"/>
    </source>
</evidence>
<evidence type="ECO:0000313" key="13">
    <source>
        <dbReference type="RefSeq" id="XP_050927621.1"/>
    </source>
</evidence>
<dbReference type="Gene3D" id="1.10.10.10">
    <property type="entry name" value="Winged helix-like DNA-binding domain superfamily/Winged helix DNA-binding domain"/>
    <property type="match status" value="1"/>
</dbReference>
<evidence type="ECO:0000313" key="14">
    <source>
        <dbReference type="RefSeq" id="XP_050927622.1"/>
    </source>
</evidence>
<evidence type="ECO:0000256" key="1">
    <source>
        <dbReference type="ARBA" id="ARBA00010940"/>
    </source>
</evidence>
<evidence type="ECO:0000256" key="8">
    <source>
        <dbReference type="PROSITE-ProRule" id="PRU00309"/>
    </source>
</evidence>
<evidence type="ECO:0000313" key="12">
    <source>
        <dbReference type="Proteomes" id="UP000694890"/>
    </source>
</evidence>
<dbReference type="GO" id="GO:0090575">
    <property type="term" value="C:RNA polymerase II transcription regulator complex"/>
    <property type="evidence" value="ECO:0007669"/>
    <property type="project" value="TreeGrafter"/>
</dbReference>
<dbReference type="PROSITE" id="PS50950">
    <property type="entry name" value="ZF_THAP"/>
    <property type="match status" value="1"/>
</dbReference>
<dbReference type="CDD" id="cd14660">
    <property type="entry name" value="E2F_DD"/>
    <property type="match status" value="1"/>
</dbReference>
<sequence length="438" mass="48883">MVKCVVSGCPNREESGDLGLFNRPPRRFFSFPKDPGRVKSDSDNRNSCRSGEDPVWLAALRETDGQRQDSTDRRLICEDHFLPEDISSAGVDPDAIPIMPPCLDGDLGTISPWGAESSEEEDQWAAGGDDVPAAVEPPGPKPPAVNPPQQDPGVKKTSEAKSTSLILNQTKEMIRTKKAVRQDMSLGCLTQRFLEMLLTAPDGSLDLRQAMAKLQTRRQRVSDITNILHGISFIEKLSANRVKWIGKSPISWFLCTNREKLQRELENLKLVEDTLDSIIRTCRQQLFNTTNDTENSAMAYVTHEDISRVRAFQDQTLFVVKAPEETKLEVSAPGKMQDRIQVRLRSRSGPIMVQTCDIRTGDGVTRETSGCFVTLAKSRIKMAMQHTAGIRRPVTQEDRDWALQSLSQLGRFTGMGWILSPEAPQTLPVRTFDVSHPI</sequence>
<feature type="domain" description="THAP-type" evidence="11">
    <location>
        <begin position="1"/>
        <end position="100"/>
    </location>
</feature>
<evidence type="ECO:0000256" key="5">
    <source>
        <dbReference type="ARBA" id="ARBA00023015"/>
    </source>
</evidence>
<dbReference type="KEGG" id="lcf:108872455"/>
<dbReference type="InterPro" id="IPR015633">
    <property type="entry name" value="E2F"/>
</dbReference>
<comment type="subcellular location">
    <subcellularLocation>
        <location evidence="9">Nucleus</location>
    </subcellularLocation>
</comment>
<evidence type="ECO:0000256" key="6">
    <source>
        <dbReference type="ARBA" id="ARBA00023125"/>
    </source>
</evidence>
<dbReference type="InterPro" id="IPR037241">
    <property type="entry name" value="E2F-DP_heterodim"/>
</dbReference>
<keyword evidence="2" id="KW-0479">Metal-binding</keyword>
<dbReference type="AlphaFoldDB" id="A0AAJ8B9I0"/>
<keyword evidence="5 9" id="KW-0805">Transcription regulation</keyword>
<keyword evidence="9" id="KW-0539">Nucleus</keyword>
<comment type="similarity">
    <text evidence="1 9">Belongs to the E2F/DP family.</text>
</comment>
<dbReference type="InterPro" id="IPR006612">
    <property type="entry name" value="THAP_Znf"/>
</dbReference>
<dbReference type="CTD" id="1876"/>
<dbReference type="RefSeq" id="XP_050927622.1">
    <property type="nucleotide sequence ID" value="XM_051071665.1"/>
</dbReference>
<reference evidence="13 14" key="1">
    <citation type="submission" date="2025-04" db="UniProtKB">
        <authorList>
            <consortium name="RefSeq"/>
        </authorList>
    </citation>
    <scope>IDENTIFICATION</scope>
    <source>
        <tissue evidence="13 14">Brain</tissue>
    </source>
</reference>
<gene>
    <name evidence="13 14" type="primary">e2f6</name>
</gene>
<feature type="compositionally biased region" description="Pro residues" evidence="10">
    <location>
        <begin position="135"/>
        <end position="150"/>
    </location>
</feature>
<evidence type="ECO:0000256" key="2">
    <source>
        <dbReference type="ARBA" id="ARBA00022723"/>
    </source>
</evidence>
<dbReference type="RefSeq" id="XP_050927621.1">
    <property type="nucleotide sequence ID" value="XM_051071664.1"/>
</dbReference>
<keyword evidence="6 8" id="KW-0238">DNA-binding</keyword>
<dbReference type="SUPFAM" id="SSF144074">
    <property type="entry name" value="E2F-DP heterodimerization region"/>
    <property type="match status" value="1"/>
</dbReference>